<name>A0ABR2P245_9ROSI</name>
<evidence type="ECO:0000313" key="1">
    <source>
        <dbReference type="EMBL" id="KAK8982475.1"/>
    </source>
</evidence>
<sequence>MAVIDDPDYASDAFAQEGKRKITEKGPRSVLAHQENLAAGEVIASTTVEAFSTKGRITDRGWNVLVISSVSCKLTLMSMDSSFIGADRTSI</sequence>
<gene>
    <name evidence="1" type="ORF">V6N11_046396</name>
</gene>
<proteinExistence type="predicted"/>
<comment type="caution">
    <text evidence="1">The sequence shown here is derived from an EMBL/GenBank/DDBJ whole genome shotgun (WGS) entry which is preliminary data.</text>
</comment>
<organism evidence="1 2">
    <name type="scientific">Hibiscus sabdariffa</name>
    <name type="common">roselle</name>
    <dbReference type="NCBI Taxonomy" id="183260"/>
    <lineage>
        <taxon>Eukaryota</taxon>
        <taxon>Viridiplantae</taxon>
        <taxon>Streptophyta</taxon>
        <taxon>Embryophyta</taxon>
        <taxon>Tracheophyta</taxon>
        <taxon>Spermatophyta</taxon>
        <taxon>Magnoliopsida</taxon>
        <taxon>eudicotyledons</taxon>
        <taxon>Gunneridae</taxon>
        <taxon>Pentapetalae</taxon>
        <taxon>rosids</taxon>
        <taxon>malvids</taxon>
        <taxon>Malvales</taxon>
        <taxon>Malvaceae</taxon>
        <taxon>Malvoideae</taxon>
        <taxon>Hibiscus</taxon>
    </lineage>
</organism>
<reference evidence="1 2" key="1">
    <citation type="journal article" date="2024" name="G3 (Bethesda)">
        <title>Genome assembly of Hibiscus sabdariffa L. provides insights into metabolisms of medicinal natural products.</title>
        <authorList>
            <person name="Kim T."/>
        </authorList>
    </citation>
    <scope>NUCLEOTIDE SEQUENCE [LARGE SCALE GENOMIC DNA]</scope>
    <source>
        <strain evidence="1">TK-2024</strain>
        <tissue evidence="1">Old leaves</tissue>
    </source>
</reference>
<keyword evidence="2" id="KW-1185">Reference proteome</keyword>
<accession>A0ABR2P245</accession>
<evidence type="ECO:0000313" key="2">
    <source>
        <dbReference type="Proteomes" id="UP001396334"/>
    </source>
</evidence>
<dbReference type="Proteomes" id="UP001396334">
    <property type="component" value="Unassembled WGS sequence"/>
</dbReference>
<protein>
    <submittedName>
        <fullName evidence="1">Uncharacterized protein</fullName>
    </submittedName>
</protein>
<dbReference type="EMBL" id="JBBPBN010000085">
    <property type="protein sequence ID" value="KAK8982475.1"/>
    <property type="molecule type" value="Genomic_DNA"/>
</dbReference>